<feature type="domain" description="Calponin-homology (CH)" evidence="5">
    <location>
        <begin position="39"/>
        <end position="142"/>
    </location>
</feature>
<dbReference type="InterPro" id="IPR001715">
    <property type="entry name" value="CH_dom"/>
</dbReference>
<dbReference type="SUPFAM" id="SSF47576">
    <property type="entry name" value="Calponin-homology domain, CH-domain"/>
    <property type="match status" value="1"/>
</dbReference>
<accession>A0A7S2SPY0</accession>
<proteinExistence type="predicted"/>
<feature type="transmembrane region" description="Helical" evidence="4">
    <location>
        <begin position="12"/>
        <end position="29"/>
    </location>
</feature>
<evidence type="ECO:0000256" key="2">
    <source>
        <dbReference type="ARBA" id="ARBA00022723"/>
    </source>
</evidence>
<dbReference type="Pfam" id="PF00188">
    <property type="entry name" value="CAP"/>
    <property type="match status" value="1"/>
</dbReference>
<evidence type="ECO:0000256" key="1">
    <source>
        <dbReference type="ARBA" id="ARBA00022670"/>
    </source>
</evidence>
<keyword evidence="4" id="KW-0472">Membrane</keyword>
<evidence type="ECO:0000259" key="5">
    <source>
        <dbReference type="PROSITE" id="PS50021"/>
    </source>
</evidence>
<dbReference type="GO" id="GO:0046872">
    <property type="term" value="F:metal ion binding"/>
    <property type="evidence" value="ECO:0007669"/>
    <property type="project" value="UniProtKB-KW"/>
</dbReference>
<evidence type="ECO:0000256" key="4">
    <source>
        <dbReference type="SAM" id="Phobius"/>
    </source>
</evidence>
<dbReference type="Pfam" id="PF00307">
    <property type="entry name" value="CH"/>
    <property type="match status" value="1"/>
</dbReference>
<dbReference type="InterPro" id="IPR014044">
    <property type="entry name" value="CAP_dom"/>
</dbReference>
<keyword evidence="3" id="KW-0378">Hydrolase</keyword>
<keyword evidence="1" id="KW-0645">Protease</keyword>
<dbReference type="Gene3D" id="3.40.33.10">
    <property type="entry name" value="CAP"/>
    <property type="match status" value="1"/>
</dbReference>
<dbReference type="PANTHER" id="PTHR43270">
    <property type="entry name" value="BETA-ALA-HIS DIPEPTIDASE"/>
    <property type="match status" value="1"/>
</dbReference>
<sequence length="1018" mass="106962">MVGIGPTDVVDGNFLILGLIWSILVFFIAKDLGGLADMRAIRNKILKWIKKHTAKNPDIDDVEDLAQSLADGRVLMAVLNDFNPHQCPYAPSSNPKQDLTQALDDAEKVYGVEKMIDPEDPLSTADEKFTIPYLANLMDKLHEAAPPQYGKVADDAVANVDKNPQDFVDDLVALCAIPSTPSNEEGLTAAAEKVASIMADAGVQDVAQEGSFVLGTIPGPMNAPTVLYYATYMVDDPPEPASWSSGPFIPKYSAAQRLTAQGVAEDKANVVVPLKALKNILNSMPKGNPPPCNLKVVVGGAPPAGSPAFDGDASLAPLKAFLATHQAALAPDYVIVSTPEGCAVAPGAAAAMFSCRGFLTAEVQVTTVVDAQGCDPERGVLSHRFVGPIVDPVTALSHAIASLRDKETGQLRLEGLPEFTVTSAMRETLAACDAKWPEDQVKKDSGAVDGLRLAQPLGWADVGEAPEEEDKDYLLPTVFEPGLTVTAMEAIPASSSLREPKHRQAKVAAGAKASLYLNLPPGVDPEAVFHALETTLLANLPFGASASVNMTNGKVGFLSDPGSPFFKSLAAAQHRNFTPLRAAVATGDPCYQPVACCFHELFGSSAPVYTVGVNDPEMKIGRANQSMVMEDIQASTKTFIQLLCDMPTTVMQAAGQEAHESRRRRMTSEINPVELEKRELEDEEALPPTIPAAAAAAAEGSLMKNAKQSHGGSRLFKTLASEVGAPGAAPKLAAAPEVPGGEAAPAAAAEAGKDGSGMEEAVLFELNRLRADPRAYAAVLEASIAHYNAEKVFAPPGASVLKATHEGAAAVTEAVAQLQSTAPLPLLRRHALMDQAAKAHATDLATNDTTGHVGSDGSKSSARLRRYGEWHEIAGEVIAYREGSAAAFVEQLIICDGEQRRHNRTAVLSPEFRVCGIAASEHPSLESVVVVPLAGGFGPKPLAEATVASLSAASTAEEQETFQAVLDSIPVPQLHEQVAAALEDGAEVTLDYKPGGTATATFKQPSGEANAVACDWSV</sequence>
<dbReference type="GO" id="GO:0006508">
    <property type="term" value="P:proteolysis"/>
    <property type="evidence" value="ECO:0007669"/>
    <property type="project" value="UniProtKB-KW"/>
</dbReference>
<dbReference type="InterPro" id="IPR051458">
    <property type="entry name" value="Cyt/Met_Dipeptidase"/>
</dbReference>
<dbReference type="Gene3D" id="1.10.418.10">
    <property type="entry name" value="Calponin-like domain"/>
    <property type="match status" value="1"/>
</dbReference>
<dbReference type="PANTHER" id="PTHR43270:SF12">
    <property type="entry name" value="SUCCINYL-DIAMINOPIMELATE DESUCCINYLASE"/>
    <property type="match status" value="1"/>
</dbReference>
<keyword evidence="2" id="KW-0479">Metal-binding</keyword>
<dbReference type="SMART" id="SM00033">
    <property type="entry name" value="CH"/>
    <property type="match status" value="1"/>
</dbReference>
<dbReference type="InterPro" id="IPR036872">
    <property type="entry name" value="CH_dom_sf"/>
</dbReference>
<reference evidence="6" key="1">
    <citation type="submission" date="2021-01" db="EMBL/GenBank/DDBJ databases">
        <authorList>
            <person name="Corre E."/>
            <person name="Pelletier E."/>
            <person name="Niang G."/>
            <person name="Scheremetjew M."/>
            <person name="Finn R."/>
            <person name="Kale V."/>
            <person name="Holt S."/>
            <person name="Cochrane G."/>
            <person name="Meng A."/>
            <person name="Brown T."/>
            <person name="Cohen L."/>
        </authorList>
    </citation>
    <scope>NUCLEOTIDE SEQUENCE</scope>
    <source>
        <strain evidence="6">CCMP1243</strain>
    </source>
</reference>
<dbReference type="SUPFAM" id="SSF53187">
    <property type="entry name" value="Zn-dependent exopeptidases"/>
    <property type="match status" value="1"/>
</dbReference>
<dbReference type="AlphaFoldDB" id="A0A7S2SPY0"/>
<name>A0A7S2SPY0_9STRA</name>
<evidence type="ECO:0000256" key="3">
    <source>
        <dbReference type="ARBA" id="ARBA00022801"/>
    </source>
</evidence>
<keyword evidence="4" id="KW-1133">Transmembrane helix</keyword>
<protein>
    <recommendedName>
        <fullName evidence="5">Calponin-homology (CH) domain-containing protein</fullName>
    </recommendedName>
</protein>
<dbReference type="PROSITE" id="PS50021">
    <property type="entry name" value="CH"/>
    <property type="match status" value="1"/>
</dbReference>
<evidence type="ECO:0000313" key="6">
    <source>
        <dbReference type="EMBL" id="CAD9706376.1"/>
    </source>
</evidence>
<dbReference type="Gene3D" id="3.40.630.10">
    <property type="entry name" value="Zn peptidases"/>
    <property type="match status" value="1"/>
</dbReference>
<dbReference type="GO" id="GO:0008233">
    <property type="term" value="F:peptidase activity"/>
    <property type="evidence" value="ECO:0007669"/>
    <property type="project" value="UniProtKB-KW"/>
</dbReference>
<organism evidence="6">
    <name type="scientific">Rhizochromulina marina</name>
    <dbReference type="NCBI Taxonomy" id="1034831"/>
    <lineage>
        <taxon>Eukaryota</taxon>
        <taxon>Sar</taxon>
        <taxon>Stramenopiles</taxon>
        <taxon>Ochrophyta</taxon>
        <taxon>Dictyochophyceae</taxon>
        <taxon>Rhizochromulinales</taxon>
        <taxon>Rhizochromulina</taxon>
    </lineage>
</organism>
<dbReference type="Gene3D" id="3.30.70.360">
    <property type="match status" value="1"/>
</dbReference>
<dbReference type="InterPro" id="IPR035940">
    <property type="entry name" value="CAP_sf"/>
</dbReference>
<gene>
    <name evidence="6" type="ORF">RMAR1173_LOCUS17508</name>
</gene>
<dbReference type="CDD" id="cd05379">
    <property type="entry name" value="CAP_bacterial"/>
    <property type="match status" value="1"/>
</dbReference>
<dbReference type="EMBL" id="HBHJ01026524">
    <property type="protein sequence ID" value="CAD9706376.1"/>
    <property type="molecule type" value="Transcribed_RNA"/>
</dbReference>
<keyword evidence="4" id="KW-0812">Transmembrane</keyword>